<name>A0A662YVY0_ACIRT</name>
<gene>
    <name evidence="10" type="ORF">EOD39_10887</name>
</gene>
<dbReference type="Pfam" id="PF22919">
    <property type="entry name" value="ATP-synt_VA_C"/>
    <property type="match status" value="1"/>
</dbReference>
<dbReference type="PANTHER" id="PTHR43607">
    <property type="entry name" value="V-TYPE PROTON ATPASE CATALYTIC SUBUNIT A"/>
    <property type="match status" value="1"/>
</dbReference>
<keyword evidence="6" id="KW-1278">Translocase</keyword>
<keyword evidence="11" id="KW-1185">Reference proteome</keyword>
<evidence type="ECO:0000259" key="9">
    <source>
        <dbReference type="Pfam" id="PF22919"/>
    </source>
</evidence>
<evidence type="ECO:0000256" key="4">
    <source>
        <dbReference type="ARBA" id="ARBA00022741"/>
    </source>
</evidence>
<dbReference type="EMBL" id="SCEB01000312">
    <property type="protein sequence ID" value="RXM99708.1"/>
    <property type="molecule type" value="Genomic_DNA"/>
</dbReference>
<comment type="similarity">
    <text evidence="1">Belongs to the ATPase alpha/beta chains family.</text>
</comment>
<dbReference type="GO" id="GO:0046961">
    <property type="term" value="F:proton-transporting ATPase activity, rotational mechanism"/>
    <property type="evidence" value="ECO:0007669"/>
    <property type="project" value="InterPro"/>
</dbReference>
<dbReference type="Proteomes" id="UP000289886">
    <property type="component" value="Unassembled WGS sequence"/>
</dbReference>
<proteinExistence type="inferred from homology"/>
<reference evidence="10 11" key="1">
    <citation type="submission" date="2019-01" db="EMBL/GenBank/DDBJ databases">
        <title>Draft Genome and Complete Hox-Cluster Characterization of the Sterlet Sturgeon (Acipenser ruthenus).</title>
        <authorList>
            <person name="Wei Q."/>
        </authorList>
    </citation>
    <scope>NUCLEOTIDE SEQUENCE [LARGE SCALE GENOMIC DNA]</scope>
    <source>
        <strain evidence="10">WHYD16114868_AA</strain>
        <tissue evidence="10">Blood</tissue>
    </source>
</reference>
<evidence type="ECO:0000313" key="11">
    <source>
        <dbReference type="Proteomes" id="UP000289886"/>
    </source>
</evidence>
<dbReference type="InterPro" id="IPR024034">
    <property type="entry name" value="ATPase_F1/V1_b/a_C"/>
</dbReference>
<evidence type="ECO:0000256" key="7">
    <source>
        <dbReference type="ARBA" id="ARBA00023065"/>
    </source>
</evidence>
<keyword evidence="4" id="KW-0547">Nucleotide-binding</keyword>
<keyword evidence="5" id="KW-0067">ATP-binding</keyword>
<organism evidence="10 11">
    <name type="scientific">Acipenser ruthenus</name>
    <name type="common">Sterlet sturgeon</name>
    <dbReference type="NCBI Taxonomy" id="7906"/>
    <lineage>
        <taxon>Eukaryota</taxon>
        <taxon>Metazoa</taxon>
        <taxon>Chordata</taxon>
        <taxon>Craniata</taxon>
        <taxon>Vertebrata</taxon>
        <taxon>Euteleostomi</taxon>
        <taxon>Actinopterygii</taxon>
        <taxon>Chondrostei</taxon>
        <taxon>Acipenseriformes</taxon>
        <taxon>Acipenseridae</taxon>
        <taxon>Acipenser</taxon>
    </lineage>
</organism>
<dbReference type="PANTHER" id="PTHR43607:SF1">
    <property type="entry name" value="H(+)-TRANSPORTING TWO-SECTOR ATPASE"/>
    <property type="match status" value="1"/>
</dbReference>
<evidence type="ECO:0000256" key="6">
    <source>
        <dbReference type="ARBA" id="ARBA00022967"/>
    </source>
</evidence>
<comment type="caution">
    <text evidence="10">The sequence shown here is derived from an EMBL/GenBank/DDBJ whole genome shotgun (WGS) entry which is preliminary data.</text>
</comment>
<dbReference type="InterPro" id="IPR022878">
    <property type="entry name" value="V-ATPase_asu"/>
</dbReference>
<accession>A0A662YVY0</accession>
<evidence type="ECO:0000256" key="1">
    <source>
        <dbReference type="ARBA" id="ARBA00008936"/>
    </source>
</evidence>
<protein>
    <recommendedName>
        <fullName evidence="2">H(+)-transporting two-sector ATPase</fullName>
        <ecNumber evidence="2">7.1.2.2</ecNumber>
    </recommendedName>
</protein>
<dbReference type="EC" id="7.1.2.2" evidence="2"/>
<evidence type="ECO:0000256" key="3">
    <source>
        <dbReference type="ARBA" id="ARBA00022448"/>
    </source>
</evidence>
<dbReference type="AlphaFoldDB" id="A0A662YVY0"/>
<dbReference type="FunFam" id="1.10.1140.10:FF:000002">
    <property type="entry name" value="V-type proton ATPase catalytic subunit A"/>
    <property type="match status" value="1"/>
</dbReference>
<dbReference type="GO" id="GO:0005765">
    <property type="term" value="C:lysosomal membrane"/>
    <property type="evidence" value="ECO:0007669"/>
    <property type="project" value="TreeGrafter"/>
</dbReference>
<sequence length="217" mass="24383">MIGLSVENNSSLAEVDKITLEVAKLLKDDFLQQNGYSSYDRFCPFYKTVGMLQNMIGFYDLARQSVERTAQSENKITWAAIREGLGGVLYKLSSMKFKSPNRPNSVLLGPSSTEPVPISVRAFYGRGMAISNALDHFNSNDSDAELSDADDPTYDPQGNDDYYDSSLDKLSIHEETEPEERASTPSHDVLWRKHHNFTFNRTIAPTDLHSSCSEVQR</sequence>
<evidence type="ECO:0000256" key="8">
    <source>
        <dbReference type="SAM" id="MobiDB-lite"/>
    </source>
</evidence>
<evidence type="ECO:0000313" key="10">
    <source>
        <dbReference type="EMBL" id="RXM99708.1"/>
    </source>
</evidence>
<keyword evidence="3" id="KW-0813">Transport</keyword>
<feature type="compositionally biased region" description="Acidic residues" evidence="8">
    <location>
        <begin position="142"/>
        <end position="153"/>
    </location>
</feature>
<dbReference type="CDD" id="cd18111">
    <property type="entry name" value="ATP-synt_V_A-type_alpha_C"/>
    <property type="match status" value="1"/>
</dbReference>
<dbReference type="InterPro" id="IPR055190">
    <property type="entry name" value="ATP-synt_VA_C"/>
</dbReference>
<dbReference type="GO" id="GO:0005524">
    <property type="term" value="F:ATP binding"/>
    <property type="evidence" value="ECO:0007669"/>
    <property type="project" value="UniProtKB-KW"/>
</dbReference>
<feature type="region of interest" description="Disordered" evidence="8">
    <location>
        <begin position="141"/>
        <end position="160"/>
    </location>
</feature>
<dbReference type="GO" id="GO:0046034">
    <property type="term" value="P:ATP metabolic process"/>
    <property type="evidence" value="ECO:0007669"/>
    <property type="project" value="InterPro"/>
</dbReference>
<evidence type="ECO:0000256" key="5">
    <source>
        <dbReference type="ARBA" id="ARBA00022840"/>
    </source>
</evidence>
<keyword evidence="7" id="KW-0406">Ion transport</keyword>
<evidence type="ECO:0000256" key="2">
    <source>
        <dbReference type="ARBA" id="ARBA00012473"/>
    </source>
</evidence>
<feature type="domain" description="ATP synthase A/B type C-terminal" evidence="9">
    <location>
        <begin position="10"/>
        <end position="72"/>
    </location>
</feature>
<dbReference type="Gene3D" id="1.10.1140.10">
    <property type="entry name" value="Bovine Mitochondrial F1-atpase, Atp Synthase Beta Chain, Chain D, domain 3"/>
    <property type="match status" value="1"/>
</dbReference>
<dbReference type="SUPFAM" id="SSF47917">
    <property type="entry name" value="C-terminal domain of alpha and beta subunits of F1 ATP synthase"/>
    <property type="match status" value="1"/>
</dbReference>